<name>A0A812PA69_9DINO</name>
<evidence type="ECO:0000256" key="1">
    <source>
        <dbReference type="SAM" id="MobiDB-lite"/>
    </source>
</evidence>
<dbReference type="Proteomes" id="UP000604046">
    <property type="component" value="Unassembled WGS sequence"/>
</dbReference>
<accession>A0A812PA69</accession>
<feature type="compositionally biased region" description="Basic residues" evidence="1">
    <location>
        <begin position="106"/>
        <end position="115"/>
    </location>
</feature>
<dbReference type="EMBL" id="CAJNDS010002149">
    <property type="protein sequence ID" value="CAE7351996.1"/>
    <property type="molecule type" value="Genomic_DNA"/>
</dbReference>
<protein>
    <submittedName>
        <fullName evidence="2">Uncharacterized protein</fullName>
    </submittedName>
</protein>
<keyword evidence="3" id="KW-1185">Reference proteome</keyword>
<evidence type="ECO:0000313" key="2">
    <source>
        <dbReference type="EMBL" id="CAE7351996.1"/>
    </source>
</evidence>
<dbReference type="AlphaFoldDB" id="A0A812PA69"/>
<organism evidence="2 3">
    <name type="scientific">Symbiodinium natans</name>
    <dbReference type="NCBI Taxonomy" id="878477"/>
    <lineage>
        <taxon>Eukaryota</taxon>
        <taxon>Sar</taxon>
        <taxon>Alveolata</taxon>
        <taxon>Dinophyceae</taxon>
        <taxon>Suessiales</taxon>
        <taxon>Symbiodiniaceae</taxon>
        <taxon>Symbiodinium</taxon>
    </lineage>
</organism>
<gene>
    <name evidence="2" type="ORF">SNAT2548_LOCUS18574</name>
</gene>
<sequence length="132" mass="14174">MVEGRMAFPACPAGVEDVPQHRAHHRTWQSHGGLLSWALDELFGPRLQIKAVAAQLFSGAPPNETGSGAAAERAIKKARRKAMARGSDEAGGAAVITPSLINEANKHRRRRRMAAKQRGAGPAEDQAGRYVM</sequence>
<evidence type="ECO:0000313" key="3">
    <source>
        <dbReference type="Proteomes" id="UP000604046"/>
    </source>
</evidence>
<comment type="caution">
    <text evidence="2">The sequence shown here is derived from an EMBL/GenBank/DDBJ whole genome shotgun (WGS) entry which is preliminary data.</text>
</comment>
<proteinExistence type="predicted"/>
<feature type="region of interest" description="Disordered" evidence="1">
    <location>
        <begin position="99"/>
        <end position="132"/>
    </location>
</feature>
<reference evidence="2" key="1">
    <citation type="submission" date="2021-02" db="EMBL/GenBank/DDBJ databases">
        <authorList>
            <person name="Dougan E. K."/>
            <person name="Rhodes N."/>
            <person name="Thang M."/>
            <person name="Chan C."/>
        </authorList>
    </citation>
    <scope>NUCLEOTIDE SEQUENCE</scope>
</reference>